<dbReference type="Proteomes" id="UP001149821">
    <property type="component" value="Unassembled WGS sequence"/>
</dbReference>
<keyword evidence="2" id="KW-1185">Reference proteome</keyword>
<name>A0ABT5QT15_9GAMM</name>
<organism evidence="1 2">
    <name type="scientific">Enterovibrio qingdaonensis</name>
    <dbReference type="NCBI Taxonomy" id="2899818"/>
    <lineage>
        <taxon>Bacteria</taxon>
        <taxon>Pseudomonadati</taxon>
        <taxon>Pseudomonadota</taxon>
        <taxon>Gammaproteobacteria</taxon>
        <taxon>Vibrionales</taxon>
        <taxon>Vibrionaceae</taxon>
        <taxon>Enterovibrio</taxon>
    </lineage>
</organism>
<reference evidence="1" key="1">
    <citation type="submission" date="2021-12" db="EMBL/GenBank/DDBJ databases">
        <title>Enterovibrio ZSDZ35 sp. nov. and Enterovibrio ZSDZ42 sp. nov., isolated from coastal seawater in Qingdao.</title>
        <authorList>
            <person name="Zhang P."/>
        </authorList>
    </citation>
    <scope>NUCLEOTIDE SEQUENCE</scope>
    <source>
        <strain evidence="1">ZSDZ35</strain>
    </source>
</reference>
<gene>
    <name evidence="1" type="ORF">LRP49_23355</name>
</gene>
<dbReference type="RefSeq" id="WP_274145833.1">
    <property type="nucleotide sequence ID" value="NZ_JAJUBB010000029.1"/>
</dbReference>
<sequence length="266" mass="30751">MRTMIFIGCCLALIFSGFTTYYEYKGVPKPYWSLDTQVITEGESLPFYAVIDKRVMTSALIQQVEEAYLQQLVFDSNYYRQRGLNEPATRMSLPHAVSDIQKHAMVRIDWDETVSFFPWQTRKEAMMARVEADYTALSSFIALVRYLKPKLKKEAYTYQNKTMYRYRIPTAIKQSDKYKKYVADIEAVLDDASNPVYAALADIDDALNQIFNTGSNKAWVEIVLFGNGSKHKSAYTELRNINQASKYFNALHRTWITSLEHVGKEV</sequence>
<protein>
    <recommendedName>
        <fullName evidence="3">DUF3829 domain-containing protein</fullName>
    </recommendedName>
</protein>
<accession>A0ABT5QT15</accession>
<proteinExistence type="predicted"/>
<comment type="caution">
    <text evidence="1">The sequence shown here is derived from an EMBL/GenBank/DDBJ whole genome shotgun (WGS) entry which is preliminary data.</text>
</comment>
<evidence type="ECO:0000313" key="1">
    <source>
        <dbReference type="EMBL" id="MDD1784116.1"/>
    </source>
</evidence>
<evidence type="ECO:0000313" key="2">
    <source>
        <dbReference type="Proteomes" id="UP001149821"/>
    </source>
</evidence>
<dbReference type="EMBL" id="JAJUBB010000029">
    <property type="protein sequence ID" value="MDD1784116.1"/>
    <property type="molecule type" value="Genomic_DNA"/>
</dbReference>
<evidence type="ECO:0008006" key="3">
    <source>
        <dbReference type="Google" id="ProtNLM"/>
    </source>
</evidence>